<proteinExistence type="predicted"/>
<feature type="region of interest" description="Disordered" evidence="1">
    <location>
        <begin position="47"/>
        <end position="75"/>
    </location>
</feature>
<accession>A0A444JAR8</accession>
<protein>
    <submittedName>
        <fullName evidence="2">Uncharacterized protein</fullName>
    </submittedName>
</protein>
<name>A0A444JAR8_9BACT</name>
<reference evidence="2 3" key="1">
    <citation type="submission" date="2017-01" db="EMBL/GenBank/DDBJ databases">
        <title>The cable genome- insights into the physiology and evolution of filamentous bacteria capable of sulfide oxidation via long distance electron transfer.</title>
        <authorList>
            <person name="Schreiber L."/>
            <person name="Bjerg J.T."/>
            <person name="Boggild A."/>
            <person name="Van De Vossenberg J."/>
            <person name="Meysman F."/>
            <person name="Nielsen L.P."/>
            <person name="Schramm A."/>
            <person name="Kjeldsen K.U."/>
        </authorList>
    </citation>
    <scope>NUCLEOTIDE SEQUENCE [LARGE SCALE GENOMIC DNA]</scope>
    <source>
        <strain evidence="2">A5</strain>
    </source>
</reference>
<gene>
    <name evidence="2" type="ORF">VU01_13691</name>
</gene>
<dbReference type="AlphaFoldDB" id="A0A444JAR8"/>
<evidence type="ECO:0000313" key="3">
    <source>
        <dbReference type="Proteomes" id="UP000288892"/>
    </source>
</evidence>
<comment type="caution">
    <text evidence="2">The sequence shown here is derived from an EMBL/GenBank/DDBJ whole genome shotgun (WGS) entry which is preliminary data.</text>
</comment>
<keyword evidence="3" id="KW-1185">Reference proteome</keyword>
<sequence length="163" mass="18498">MVVPWALSNVISGSPKTFVPYVESSGYAAEYRNYHWQYLRKTRSKTEIKSPEGISPYPKKSDPISDKPVSDGGGNFGRFSRTGLMDTYLNKAKEESLCGIAAEHWLAFFRVFQDQKNTADLQKQLDKLAATLTDKIKNYENGSLGHIRKKIMHLDSIIEETDF</sequence>
<dbReference type="Proteomes" id="UP000288892">
    <property type="component" value="Unassembled WGS sequence"/>
</dbReference>
<evidence type="ECO:0000256" key="1">
    <source>
        <dbReference type="SAM" id="MobiDB-lite"/>
    </source>
</evidence>
<feature type="compositionally biased region" description="Basic and acidic residues" evidence="1">
    <location>
        <begin position="59"/>
        <end position="69"/>
    </location>
</feature>
<evidence type="ECO:0000313" key="2">
    <source>
        <dbReference type="EMBL" id="RWX50186.1"/>
    </source>
</evidence>
<dbReference type="EMBL" id="MTKS01000369">
    <property type="protein sequence ID" value="RWX50186.1"/>
    <property type="molecule type" value="Genomic_DNA"/>
</dbReference>
<organism evidence="2 3">
    <name type="scientific">Candidatus Electrothrix marina</name>
    <dbReference type="NCBI Taxonomy" id="1859130"/>
    <lineage>
        <taxon>Bacteria</taxon>
        <taxon>Pseudomonadati</taxon>
        <taxon>Thermodesulfobacteriota</taxon>
        <taxon>Desulfobulbia</taxon>
        <taxon>Desulfobulbales</taxon>
        <taxon>Desulfobulbaceae</taxon>
        <taxon>Candidatus Electrothrix</taxon>
    </lineage>
</organism>